<evidence type="ECO:0000256" key="12">
    <source>
        <dbReference type="ARBA" id="ARBA00023186"/>
    </source>
</evidence>
<dbReference type="RefSeq" id="WP_110020296.1">
    <property type="nucleotide sequence ID" value="NZ_QGTJ01000014.1"/>
</dbReference>
<evidence type="ECO:0000256" key="5">
    <source>
        <dbReference type="ARBA" id="ARBA00022519"/>
    </source>
</evidence>
<evidence type="ECO:0000256" key="8">
    <source>
        <dbReference type="ARBA" id="ARBA00022989"/>
    </source>
</evidence>
<evidence type="ECO:0000256" key="7">
    <source>
        <dbReference type="ARBA" id="ARBA00022982"/>
    </source>
</evidence>
<evidence type="ECO:0000256" key="1">
    <source>
        <dbReference type="ARBA" id="ARBA00004429"/>
    </source>
</evidence>
<comment type="function">
    <text evidence="14">Required for disulfide bond formation in some periplasmic proteins. Acts by oxidizing the DsbA protein.</text>
</comment>
<keyword evidence="13 14" id="KW-0676">Redox-active center</keyword>
<dbReference type="EMBL" id="QGTJ01000014">
    <property type="protein sequence ID" value="PWV58727.1"/>
    <property type="molecule type" value="Genomic_DNA"/>
</dbReference>
<dbReference type="Gene3D" id="1.20.1550.10">
    <property type="entry name" value="DsbB-like"/>
    <property type="match status" value="1"/>
</dbReference>
<keyword evidence="9 14" id="KW-0560">Oxidoreductase</keyword>
<feature type="topological domain" description="Periplasmic" evidence="14">
    <location>
        <begin position="37"/>
        <end position="54"/>
    </location>
</feature>
<dbReference type="HAMAP" id="MF_00286">
    <property type="entry name" value="DsbB"/>
    <property type="match status" value="1"/>
</dbReference>
<dbReference type="GO" id="GO:0015035">
    <property type="term" value="F:protein-disulfide reductase activity"/>
    <property type="evidence" value="ECO:0007669"/>
    <property type="project" value="UniProtKB-UniRule"/>
</dbReference>
<keyword evidence="12 14" id="KW-0143">Chaperone</keyword>
<feature type="topological domain" description="Cytoplasmic" evidence="14">
    <location>
        <begin position="172"/>
        <end position="174"/>
    </location>
</feature>
<comment type="subcellular location">
    <subcellularLocation>
        <location evidence="1">Cell inner membrane</location>
        <topology evidence="1">Multi-pass membrane protein</topology>
    </subcellularLocation>
    <subcellularLocation>
        <location evidence="14">Cell membrane</location>
        <topology evidence="14">Multi-pass membrane protein</topology>
    </subcellularLocation>
</comment>
<feature type="topological domain" description="Cytoplasmic" evidence="14">
    <location>
        <begin position="1"/>
        <end position="19"/>
    </location>
</feature>
<evidence type="ECO:0000313" key="17">
    <source>
        <dbReference type="Proteomes" id="UP000246569"/>
    </source>
</evidence>
<evidence type="ECO:0000256" key="9">
    <source>
        <dbReference type="ARBA" id="ARBA00023002"/>
    </source>
</evidence>
<keyword evidence="8 14" id="KW-1133">Transmembrane helix</keyword>
<evidence type="ECO:0000256" key="6">
    <source>
        <dbReference type="ARBA" id="ARBA00022692"/>
    </source>
</evidence>
<keyword evidence="3 14" id="KW-0813">Transport</keyword>
<dbReference type="Proteomes" id="UP000246569">
    <property type="component" value="Unassembled WGS sequence"/>
</dbReference>
<dbReference type="PANTHER" id="PTHR36570">
    <property type="entry name" value="DISULFIDE BOND FORMATION PROTEIN B"/>
    <property type="match status" value="1"/>
</dbReference>
<dbReference type="SUPFAM" id="SSF158442">
    <property type="entry name" value="DsbB-like"/>
    <property type="match status" value="1"/>
</dbReference>
<gene>
    <name evidence="14" type="primary">dsbB</name>
    <name evidence="16" type="ORF">C7443_11453</name>
</gene>
<organism evidence="16 17">
    <name type="scientific">Plasticicumulans acidivorans</name>
    <dbReference type="NCBI Taxonomy" id="886464"/>
    <lineage>
        <taxon>Bacteria</taxon>
        <taxon>Pseudomonadati</taxon>
        <taxon>Pseudomonadota</taxon>
        <taxon>Gammaproteobacteria</taxon>
        <taxon>Candidatus Competibacteraceae</taxon>
        <taxon>Plasticicumulans</taxon>
    </lineage>
</organism>
<dbReference type="PANTHER" id="PTHR36570:SF3">
    <property type="entry name" value="DISULFIDE BOND FORMATION PROTEIN B"/>
    <property type="match status" value="1"/>
</dbReference>
<comment type="similarity">
    <text evidence="2 14">Belongs to the DsbB family.</text>
</comment>
<feature type="transmembrane region" description="Helical" evidence="15">
    <location>
        <begin position="50"/>
        <end position="68"/>
    </location>
</feature>
<keyword evidence="17" id="KW-1185">Reference proteome</keyword>
<keyword evidence="10 14" id="KW-0472">Membrane</keyword>
<keyword evidence="5" id="KW-0997">Cell inner membrane</keyword>
<dbReference type="GO" id="GO:0009055">
    <property type="term" value="F:electron transfer activity"/>
    <property type="evidence" value="ECO:0007669"/>
    <property type="project" value="UniProtKB-UniRule"/>
</dbReference>
<reference evidence="16 17" key="1">
    <citation type="submission" date="2018-05" db="EMBL/GenBank/DDBJ databases">
        <title>Genomic Encyclopedia of Type Strains, Phase IV (KMG-IV): sequencing the most valuable type-strain genomes for metagenomic binning, comparative biology and taxonomic classification.</title>
        <authorList>
            <person name="Goeker M."/>
        </authorList>
    </citation>
    <scope>NUCLEOTIDE SEQUENCE [LARGE SCALE GENOMIC DNA]</scope>
    <source>
        <strain evidence="16 17">DSM 23606</strain>
    </source>
</reference>
<evidence type="ECO:0000256" key="15">
    <source>
        <dbReference type="SAM" id="Phobius"/>
    </source>
</evidence>
<feature type="topological domain" description="Cytoplasmic" evidence="14">
    <location>
        <begin position="72"/>
        <end position="77"/>
    </location>
</feature>
<feature type="transmembrane region" description="Helical" evidence="15">
    <location>
        <begin position="18"/>
        <end position="38"/>
    </location>
</feature>
<name>A0A317MR89_9GAMM</name>
<dbReference type="GO" id="GO:0005886">
    <property type="term" value="C:plasma membrane"/>
    <property type="evidence" value="ECO:0007669"/>
    <property type="project" value="UniProtKB-SubCell"/>
</dbReference>
<evidence type="ECO:0000256" key="14">
    <source>
        <dbReference type="HAMAP-Rule" id="MF_00286"/>
    </source>
</evidence>
<comment type="caution">
    <text evidence="14">Lacks conserved residue(s) required for the propagation of feature annotation.</text>
</comment>
<evidence type="ECO:0000313" key="16">
    <source>
        <dbReference type="EMBL" id="PWV58727.1"/>
    </source>
</evidence>
<dbReference type="OrthoDB" id="3711263at2"/>
<evidence type="ECO:0000256" key="13">
    <source>
        <dbReference type="ARBA" id="ARBA00023284"/>
    </source>
</evidence>
<proteinExistence type="inferred from homology"/>
<keyword evidence="6 14" id="KW-0812">Transmembrane</keyword>
<dbReference type="InterPro" id="IPR003752">
    <property type="entry name" value="DiS_bond_form_DsbB/BdbC"/>
</dbReference>
<accession>A0A317MR89</accession>
<comment type="caution">
    <text evidence="16">The sequence shown here is derived from an EMBL/GenBank/DDBJ whole genome shotgun (WGS) entry which is preliminary data.</text>
</comment>
<dbReference type="Pfam" id="PF02600">
    <property type="entry name" value="DsbB"/>
    <property type="match status" value="1"/>
</dbReference>
<evidence type="ECO:0000256" key="2">
    <source>
        <dbReference type="ARBA" id="ARBA00008823"/>
    </source>
</evidence>
<keyword evidence="7 14" id="KW-0249">Electron transport</keyword>
<keyword evidence="11 14" id="KW-1015">Disulfide bond</keyword>
<feature type="transmembrane region" description="Helical" evidence="15">
    <location>
        <begin position="80"/>
        <end position="99"/>
    </location>
</feature>
<evidence type="ECO:0000256" key="3">
    <source>
        <dbReference type="ARBA" id="ARBA00022448"/>
    </source>
</evidence>
<evidence type="ECO:0000256" key="10">
    <source>
        <dbReference type="ARBA" id="ARBA00023136"/>
    </source>
</evidence>
<protein>
    <recommendedName>
        <fullName evidence="14">Disulfide bond formation protein B</fullName>
    </recommendedName>
    <alternativeName>
        <fullName evidence="14">Disulfide oxidoreductase</fullName>
    </alternativeName>
</protein>
<evidence type="ECO:0000256" key="4">
    <source>
        <dbReference type="ARBA" id="ARBA00022475"/>
    </source>
</evidence>
<dbReference type="InterPro" id="IPR050183">
    <property type="entry name" value="DsbB"/>
</dbReference>
<feature type="disulfide bond" description="Redox-active" evidence="14">
    <location>
        <begin position="46"/>
        <end position="49"/>
    </location>
</feature>
<sequence>MPVASVVPSGRRPVSPRLFNMLGFLACLLSLLFAVYLQMFEHIEPCPLCILQRIAIFALGIVFVVAALHDPHGWGSRIYALLILLAAGAGAGVAGRQVWLQSLPADQVPACGPGFDYLVENFPLLEALGTIMRGSGDCAKIDWTLFGFAMPVWTLALFSALGLVGAVRNWMGTR</sequence>
<dbReference type="GO" id="GO:0006457">
    <property type="term" value="P:protein folding"/>
    <property type="evidence" value="ECO:0007669"/>
    <property type="project" value="InterPro"/>
</dbReference>
<dbReference type="InterPro" id="IPR023380">
    <property type="entry name" value="DsbB-like_sf"/>
</dbReference>
<feature type="transmembrane region" description="Helical" evidence="15">
    <location>
        <begin position="143"/>
        <end position="167"/>
    </location>
</feature>
<evidence type="ECO:0000256" key="11">
    <source>
        <dbReference type="ARBA" id="ARBA00023157"/>
    </source>
</evidence>
<dbReference type="InterPro" id="IPR022920">
    <property type="entry name" value="Disulphide_bond_form_DsbB"/>
</dbReference>
<keyword evidence="4 14" id="KW-1003">Cell membrane</keyword>
<dbReference type="AlphaFoldDB" id="A0A317MR89"/>